<comment type="caution">
    <text evidence="3">The sequence shown here is derived from an EMBL/GenBank/DDBJ whole genome shotgun (WGS) entry which is preliminary data.</text>
</comment>
<feature type="region of interest" description="Disordered" evidence="2">
    <location>
        <begin position="129"/>
        <end position="157"/>
    </location>
</feature>
<evidence type="ECO:0000313" key="3">
    <source>
        <dbReference type="EMBL" id="KAJ3198763.1"/>
    </source>
</evidence>
<name>A0AAD5TS10_9FUNG</name>
<sequence>MFSVGVGAIVFEIWRNENQKKSRSLKVDVNLLTLNDEIEELKKQLKKFEELNTTLVNKVLLEEELNNFKKEKIEFEKFINSNFSKFDEKLKSFALANNLKFDQVSEPNNSKGFLDECKSIANDIISKFKSPPGPTSSSILPNTVSNLNNSTPNNNSTDYINATESELNTIFEEEEKKC</sequence>
<accession>A0AAD5TS10</accession>
<gene>
    <name evidence="3" type="ORF">HK099_003470</name>
</gene>
<organism evidence="3 4">
    <name type="scientific">Clydaea vesicula</name>
    <dbReference type="NCBI Taxonomy" id="447962"/>
    <lineage>
        <taxon>Eukaryota</taxon>
        <taxon>Fungi</taxon>
        <taxon>Fungi incertae sedis</taxon>
        <taxon>Chytridiomycota</taxon>
        <taxon>Chytridiomycota incertae sedis</taxon>
        <taxon>Chytridiomycetes</taxon>
        <taxon>Lobulomycetales</taxon>
        <taxon>Lobulomycetaceae</taxon>
        <taxon>Clydaea</taxon>
    </lineage>
</organism>
<evidence type="ECO:0000313" key="4">
    <source>
        <dbReference type="Proteomes" id="UP001211065"/>
    </source>
</evidence>
<feature type="coiled-coil region" evidence="1">
    <location>
        <begin position="31"/>
        <end position="71"/>
    </location>
</feature>
<evidence type="ECO:0000256" key="2">
    <source>
        <dbReference type="SAM" id="MobiDB-lite"/>
    </source>
</evidence>
<keyword evidence="4" id="KW-1185">Reference proteome</keyword>
<protein>
    <submittedName>
        <fullName evidence="3">Uncharacterized protein</fullName>
    </submittedName>
</protein>
<feature type="compositionally biased region" description="Low complexity" evidence="2">
    <location>
        <begin position="140"/>
        <end position="157"/>
    </location>
</feature>
<dbReference type="Proteomes" id="UP001211065">
    <property type="component" value="Unassembled WGS sequence"/>
</dbReference>
<reference evidence="3" key="1">
    <citation type="submission" date="2020-05" db="EMBL/GenBank/DDBJ databases">
        <title>Phylogenomic resolution of chytrid fungi.</title>
        <authorList>
            <person name="Stajich J.E."/>
            <person name="Amses K."/>
            <person name="Simmons R."/>
            <person name="Seto K."/>
            <person name="Myers J."/>
            <person name="Bonds A."/>
            <person name="Quandt C.A."/>
            <person name="Barry K."/>
            <person name="Liu P."/>
            <person name="Grigoriev I."/>
            <person name="Longcore J.E."/>
            <person name="James T.Y."/>
        </authorList>
    </citation>
    <scope>NUCLEOTIDE SEQUENCE</scope>
    <source>
        <strain evidence="3">JEL0476</strain>
    </source>
</reference>
<keyword evidence="1" id="KW-0175">Coiled coil</keyword>
<evidence type="ECO:0000256" key="1">
    <source>
        <dbReference type="SAM" id="Coils"/>
    </source>
</evidence>
<dbReference type="AlphaFoldDB" id="A0AAD5TS10"/>
<dbReference type="EMBL" id="JADGJW010002270">
    <property type="protein sequence ID" value="KAJ3198763.1"/>
    <property type="molecule type" value="Genomic_DNA"/>
</dbReference>
<proteinExistence type="predicted"/>